<feature type="domain" description="Metallo-beta-lactamase" evidence="2">
    <location>
        <begin position="90"/>
        <end position="274"/>
    </location>
</feature>
<gene>
    <name evidence="3" type="ORF">ENR23_03950</name>
</gene>
<accession>A0A832I4V3</accession>
<evidence type="ECO:0000256" key="1">
    <source>
        <dbReference type="SAM" id="MobiDB-lite"/>
    </source>
</evidence>
<dbReference type="GO" id="GO:0016787">
    <property type="term" value="F:hydrolase activity"/>
    <property type="evidence" value="ECO:0007669"/>
    <property type="project" value="UniProtKB-KW"/>
</dbReference>
<feature type="region of interest" description="Disordered" evidence="1">
    <location>
        <begin position="1"/>
        <end position="26"/>
    </location>
</feature>
<feature type="compositionally biased region" description="Low complexity" evidence="1">
    <location>
        <begin position="14"/>
        <end position="26"/>
    </location>
</feature>
<comment type="caution">
    <text evidence="3">The sequence shown here is derived from an EMBL/GenBank/DDBJ whole genome shotgun (WGS) entry which is preliminary data.</text>
</comment>
<dbReference type="InterPro" id="IPR050855">
    <property type="entry name" value="NDM-1-like"/>
</dbReference>
<dbReference type="AlphaFoldDB" id="A0A832I4V3"/>
<dbReference type="Gene3D" id="3.60.15.10">
    <property type="entry name" value="Ribonuclease Z/Hydroxyacylglutathione hydrolase-like"/>
    <property type="match status" value="1"/>
</dbReference>
<dbReference type="SMART" id="SM00849">
    <property type="entry name" value="Lactamase_B"/>
    <property type="match status" value="1"/>
</dbReference>
<proteinExistence type="predicted"/>
<dbReference type="CDD" id="cd16282">
    <property type="entry name" value="metallo-hydrolase-like_MBL-fold"/>
    <property type="match status" value="1"/>
</dbReference>
<sequence>MTNAPLNTRPARRAPPGAAARARRAGTPAAAARATARAAALAGAVAAACIASAAHDARASGAAPAAPKAPPPLVAEPLGAGMWRIAGDAAGGVLVVEGADGLLLVDTHDPKRARDFDAALARVSRRPVRTVVVTHYHEDHVGGNARFRARGAAVIAHAAVPAQMAKDTVIADWGNWRREAAPREAFPTITFRDSLTLDLGAERVHVFHAPAAHSDGDLMLWFPARDLIHAADVIEVGAAPFVDVWAGGTLAGLIAAVDRVLAMSGPATRIVPGHGRIVDRAWVEEYRAMLDRLHGTARTAVAAGMSLADYVASDPLAPWHDRLGGPEQARQAAALAWFELNGMKR</sequence>
<dbReference type="PANTHER" id="PTHR42951:SF4">
    <property type="entry name" value="ACYL-COENZYME A THIOESTERASE MBLAC2"/>
    <property type="match status" value="1"/>
</dbReference>
<dbReference type="InterPro" id="IPR001279">
    <property type="entry name" value="Metallo-B-lactamas"/>
</dbReference>
<organism evidence="3">
    <name type="scientific">Eiseniibacteriota bacterium</name>
    <dbReference type="NCBI Taxonomy" id="2212470"/>
    <lineage>
        <taxon>Bacteria</taxon>
        <taxon>Candidatus Eiseniibacteriota</taxon>
    </lineage>
</organism>
<protein>
    <submittedName>
        <fullName evidence="3">MBL fold metallo-hydrolase</fullName>
    </submittedName>
</protein>
<reference evidence="3" key="1">
    <citation type="journal article" date="2020" name="mSystems">
        <title>Genome- and Community-Level Interaction Insights into Carbon Utilization and Element Cycling Functions of Hydrothermarchaeota in Hydrothermal Sediment.</title>
        <authorList>
            <person name="Zhou Z."/>
            <person name="Liu Y."/>
            <person name="Xu W."/>
            <person name="Pan J."/>
            <person name="Luo Z.H."/>
            <person name="Li M."/>
        </authorList>
    </citation>
    <scope>NUCLEOTIDE SEQUENCE [LARGE SCALE GENOMIC DNA]</scope>
    <source>
        <strain evidence="3">SpSt-381</strain>
    </source>
</reference>
<dbReference type="EMBL" id="DSQF01000006">
    <property type="protein sequence ID" value="HGZ42573.1"/>
    <property type="molecule type" value="Genomic_DNA"/>
</dbReference>
<evidence type="ECO:0000313" key="3">
    <source>
        <dbReference type="EMBL" id="HGZ42573.1"/>
    </source>
</evidence>
<evidence type="ECO:0000259" key="2">
    <source>
        <dbReference type="SMART" id="SM00849"/>
    </source>
</evidence>
<dbReference type="PANTHER" id="PTHR42951">
    <property type="entry name" value="METALLO-BETA-LACTAMASE DOMAIN-CONTAINING"/>
    <property type="match status" value="1"/>
</dbReference>
<dbReference type="SUPFAM" id="SSF56281">
    <property type="entry name" value="Metallo-hydrolase/oxidoreductase"/>
    <property type="match status" value="1"/>
</dbReference>
<dbReference type="Pfam" id="PF00753">
    <property type="entry name" value="Lactamase_B"/>
    <property type="match status" value="1"/>
</dbReference>
<name>A0A832I4V3_UNCEI</name>
<dbReference type="InterPro" id="IPR036866">
    <property type="entry name" value="RibonucZ/Hydroxyglut_hydro"/>
</dbReference>
<keyword evidence="3" id="KW-0378">Hydrolase</keyword>